<reference evidence="1 2" key="1">
    <citation type="submission" date="2016-10" db="EMBL/GenBank/DDBJ databases">
        <authorList>
            <person name="de Groot N.N."/>
        </authorList>
    </citation>
    <scope>NUCLEOTIDE SEQUENCE [LARGE SCALE GENOMIC DNA]</scope>
    <source>
        <strain evidence="1 2">CGMCC 1.10836</strain>
    </source>
</reference>
<dbReference type="STRING" id="1077947.SAMN05216227_102027"/>
<proteinExistence type="predicted"/>
<sequence>MRTIDMTPTWTETANMLVAIMQNGDAAGKVWAYSEVRRMGEIIDRLNK</sequence>
<dbReference type="AlphaFoldDB" id="A0A1H8IGG3"/>
<organism evidence="1 2">
    <name type="scientific">Pseudorhodobacter antarcticus</name>
    <dbReference type="NCBI Taxonomy" id="1077947"/>
    <lineage>
        <taxon>Bacteria</taxon>
        <taxon>Pseudomonadati</taxon>
        <taxon>Pseudomonadota</taxon>
        <taxon>Alphaproteobacteria</taxon>
        <taxon>Rhodobacterales</taxon>
        <taxon>Paracoccaceae</taxon>
        <taxon>Pseudorhodobacter</taxon>
    </lineage>
</organism>
<dbReference type="Proteomes" id="UP000183002">
    <property type="component" value="Unassembled WGS sequence"/>
</dbReference>
<evidence type="ECO:0000313" key="2">
    <source>
        <dbReference type="Proteomes" id="UP000183002"/>
    </source>
</evidence>
<dbReference type="EMBL" id="FOCO01000020">
    <property type="protein sequence ID" value="SEN67316.1"/>
    <property type="molecule type" value="Genomic_DNA"/>
</dbReference>
<protein>
    <submittedName>
        <fullName evidence="1">Uncharacterized protein</fullName>
    </submittedName>
</protein>
<accession>A0A1H8IGG3</accession>
<name>A0A1H8IGG3_9RHOB</name>
<keyword evidence="2" id="KW-1185">Reference proteome</keyword>
<evidence type="ECO:0000313" key="1">
    <source>
        <dbReference type="EMBL" id="SEN67316.1"/>
    </source>
</evidence>
<gene>
    <name evidence="1" type="ORF">SAMN05216227_102027</name>
</gene>